<evidence type="ECO:0000256" key="1">
    <source>
        <dbReference type="SAM" id="MobiDB-lite"/>
    </source>
</evidence>
<sequence length="195" mass="22760">MSRNPRTWYPGAIYHVTARGNRKADIFYDDADFEEYLACILLCQTEVTFHLHAYCLMDNHVHLLIETIHQPLSQIIQFVHTRYAIYFNKRHKVTGHLFQGRYHAALINSNSYLLEASKYIHLNPLHAQMVSKAVAYPWSSYSTYLCPDKEQPVLTKDLILGLFTEPSHKKYQNYVDGKEGVNDGDNSQKHWIERS</sequence>
<dbReference type="Proteomes" id="UP001596410">
    <property type="component" value="Unassembled WGS sequence"/>
</dbReference>
<dbReference type="PANTHER" id="PTHR34322:SF2">
    <property type="entry name" value="TRANSPOSASE IS200-LIKE DOMAIN-CONTAINING PROTEIN"/>
    <property type="match status" value="1"/>
</dbReference>
<evidence type="ECO:0000313" key="3">
    <source>
        <dbReference type="EMBL" id="MFC7063137.1"/>
    </source>
</evidence>
<gene>
    <name evidence="3" type="ORF">ACFQIC_15035</name>
</gene>
<name>A0ABW2ERJ5_9BACI</name>
<keyword evidence="4" id="KW-1185">Reference proteome</keyword>
<dbReference type="SUPFAM" id="SSF143422">
    <property type="entry name" value="Transposase IS200-like"/>
    <property type="match status" value="1"/>
</dbReference>
<evidence type="ECO:0000259" key="2">
    <source>
        <dbReference type="SMART" id="SM01321"/>
    </source>
</evidence>
<protein>
    <submittedName>
        <fullName evidence="3">Transposase</fullName>
    </submittedName>
</protein>
<dbReference type="Pfam" id="PF01797">
    <property type="entry name" value="Y1_Tnp"/>
    <property type="match status" value="1"/>
</dbReference>
<reference evidence="4" key="1">
    <citation type="journal article" date="2019" name="Int. J. Syst. Evol. Microbiol.">
        <title>The Global Catalogue of Microorganisms (GCM) 10K type strain sequencing project: providing services to taxonomists for standard genome sequencing and annotation.</title>
        <authorList>
            <consortium name="The Broad Institute Genomics Platform"/>
            <consortium name="The Broad Institute Genome Sequencing Center for Infectious Disease"/>
            <person name="Wu L."/>
            <person name="Ma J."/>
        </authorList>
    </citation>
    <scope>NUCLEOTIDE SEQUENCE [LARGE SCALE GENOMIC DNA]</scope>
    <source>
        <strain evidence="4">CGMCC 4.1621</strain>
    </source>
</reference>
<organism evidence="3 4">
    <name type="scientific">Halobacillus seohaensis</name>
    <dbReference type="NCBI Taxonomy" id="447421"/>
    <lineage>
        <taxon>Bacteria</taxon>
        <taxon>Bacillati</taxon>
        <taxon>Bacillota</taxon>
        <taxon>Bacilli</taxon>
        <taxon>Bacillales</taxon>
        <taxon>Bacillaceae</taxon>
        <taxon>Halobacillus</taxon>
    </lineage>
</organism>
<dbReference type="InterPro" id="IPR036515">
    <property type="entry name" value="Transposase_17_sf"/>
</dbReference>
<dbReference type="SMART" id="SM01321">
    <property type="entry name" value="Y1_Tnp"/>
    <property type="match status" value="1"/>
</dbReference>
<dbReference type="PANTHER" id="PTHR34322">
    <property type="entry name" value="TRANSPOSASE, Y1_TNP DOMAIN-CONTAINING"/>
    <property type="match status" value="1"/>
</dbReference>
<accession>A0ABW2ERJ5</accession>
<proteinExistence type="predicted"/>
<dbReference type="NCBIfam" id="NF047646">
    <property type="entry name" value="REP_Tyr_transpos"/>
    <property type="match status" value="1"/>
</dbReference>
<dbReference type="Gene3D" id="3.30.70.1290">
    <property type="entry name" value="Transposase IS200-like"/>
    <property type="match status" value="1"/>
</dbReference>
<dbReference type="InterPro" id="IPR002686">
    <property type="entry name" value="Transposase_17"/>
</dbReference>
<feature type="region of interest" description="Disordered" evidence="1">
    <location>
        <begin position="175"/>
        <end position="195"/>
    </location>
</feature>
<dbReference type="RefSeq" id="WP_204711703.1">
    <property type="nucleotide sequence ID" value="NZ_JBHSZV010000039.1"/>
</dbReference>
<dbReference type="EMBL" id="JBHSZV010000039">
    <property type="protein sequence ID" value="MFC7063137.1"/>
    <property type="molecule type" value="Genomic_DNA"/>
</dbReference>
<comment type="caution">
    <text evidence="3">The sequence shown here is derived from an EMBL/GenBank/DDBJ whole genome shotgun (WGS) entry which is preliminary data.</text>
</comment>
<feature type="compositionally biased region" description="Basic and acidic residues" evidence="1">
    <location>
        <begin position="176"/>
        <end position="195"/>
    </location>
</feature>
<evidence type="ECO:0000313" key="4">
    <source>
        <dbReference type="Proteomes" id="UP001596410"/>
    </source>
</evidence>
<feature type="domain" description="Transposase IS200-like" evidence="2">
    <location>
        <begin position="9"/>
        <end position="123"/>
    </location>
</feature>